<evidence type="ECO:0000259" key="6">
    <source>
        <dbReference type="Pfam" id="PF05199"/>
    </source>
</evidence>
<evidence type="ECO:0000256" key="3">
    <source>
        <dbReference type="ARBA" id="ARBA00022630"/>
    </source>
</evidence>
<evidence type="ECO:0000256" key="4">
    <source>
        <dbReference type="ARBA" id="ARBA00022827"/>
    </source>
</evidence>
<evidence type="ECO:0000256" key="5">
    <source>
        <dbReference type="ARBA" id="ARBA00023002"/>
    </source>
</evidence>
<evidence type="ECO:0000256" key="1">
    <source>
        <dbReference type="ARBA" id="ARBA00001974"/>
    </source>
</evidence>
<keyword evidence="8" id="KW-1185">Reference proteome</keyword>
<sequence>MTDPTTPDAGTPTDAVVVLGTGPAGIAVAEGLLKRGRSVVLVDGGAARERDTDRELNAGDEARGVWGHEPLHENRRRVLGGTSTAWGGRCIPLDPVDFEQRDWIPDSGWPIPYAEFARWLPEAARLLEIPDTPFRRSSPDPIFATGEEIDGAPIELWSPPTDVSRLLAHLQSTEPRLTVLTDHHVTGLVLDADQRLVALRAVTERGEVLLRGERFVLAAGALENARLLLTSALAQRLPALGRYYMSHVFATYVAYSGKPLPRATGFFRIGRTYARHRWQLTAAAQRAARVGNVIGFIARPPVQRMSVHLDPLSATIAAVKLVRRHLRSPQELWRQRRQLAVYGRVIAAAPPSFWPHVVAQSLQRGRRNRLPMLLPPREARTHHLTVQAEHLPHRDSRVALSDRVDRYGVPLLVPEIDFHRADFESVEVFHQAMERFLGGLGYRPDQDPATATRSLARDMFGGFNSNAHHIGTTRMGADPATSVVDADCRVHGVQNLFVAGASVFPTSGHANPTLSIVALACRLADRLGSA</sequence>
<protein>
    <submittedName>
        <fullName evidence="7">GMC family oxidoreductase</fullName>
    </submittedName>
</protein>
<gene>
    <name evidence="7" type="ORF">GCM10025783_27800</name>
</gene>
<comment type="similarity">
    <text evidence="2">Belongs to the GMC oxidoreductase family.</text>
</comment>
<keyword evidence="4" id="KW-0274">FAD</keyword>
<reference evidence="8" key="1">
    <citation type="journal article" date="2019" name="Int. J. Syst. Evol. Microbiol.">
        <title>The Global Catalogue of Microorganisms (GCM) 10K type strain sequencing project: providing services to taxonomists for standard genome sequencing and annotation.</title>
        <authorList>
            <consortium name="The Broad Institute Genomics Platform"/>
            <consortium name="The Broad Institute Genome Sequencing Center for Infectious Disease"/>
            <person name="Wu L."/>
            <person name="Ma J."/>
        </authorList>
    </citation>
    <scope>NUCLEOTIDE SEQUENCE [LARGE SCALE GENOMIC DNA]</scope>
    <source>
        <strain evidence="8">JCM 19015</strain>
    </source>
</reference>
<evidence type="ECO:0000313" key="7">
    <source>
        <dbReference type="EMBL" id="GAA4753344.1"/>
    </source>
</evidence>
<dbReference type="InterPro" id="IPR051473">
    <property type="entry name" value="P2Ox-like"/>
</dbReference>
<dbReference type="InterPro" id="IPR007867">
    <property type="entry name" value="GMC_OxRtase_C"/>
</dbReference>
<dbReference type="PANTHER" id="PTHR42784">
    <property type="entry name" value="PYRANOSE 2-OXIDASE"/>
    <property type="match status" value="1"/>
</dbReference>
<comment type="caution">
    <text evidence="7">The sequence shown here is derived from an EMBL/GenBank/DDBJ whole genome shotgun (WGS) entry which is preliminary data.</text>
</comment>
<name>A0ABP8ZDJ9_9MICO</name>
<proteinExistence type="inferred from homology"/>
<evidence type="ECO:0000256" key="2">
    <source>
        <dbReference type="ARBA" id="ARBA00010790"/>
    </source>
</evidence>
<dbReference type="PANTHER" id="PTHR42784:SF1">
    <property type="entry name" value="PYRANOSE 2-OXIDASE"/>
    <property type="match status" value="1"/>
</dbReference>
<keyword evidence="3" id="KW-0285">Flavoprotein</keyword>
<dbReference type="Proteomes" id="UP001500121">
    <property type="component" value="Unassembled WGS sequence"/>
</dbReference>
<keyword evidence="5" id="KW-0560">Oxidoreductase</keyword>
<evidence type="ECO:0000313" key="8">
    <source>
        <dbReference type="Proteomes" id="UP001500121"/>
    </source>
</evidence>
<accession>A0ABP8ZDJ9</accession>
<organism evidence="7 8">
    <name type="scientific">Amnibacterium soli</name>
    <dbReference type="NCBI Taxonomy" id="1282736"/>
    <lineage>
        <taxon>Bacteria</taxon>
        <taxon>Bacillati</taxon>
        <taxon>Actinomycetota</taxon>
        <taxon>Actinomycetes</taxon>
        <taxon>Micrococcales</taxon>
        <taxon>Microbacteriaceae</taxon>
        <taxon>Amnibacterium</taxon>
    </lineage>
</organism>
<dbReference type="Gene3D" id="3.50.50.60">
    <property type="entry name" value="FAD/NAD(P)-binding domain"/>
    <property type="match status" value="2"/>
</dbReference>
<dbReference type="EMBL" id="BAABLP010000006">
    <property type="protein sequence ID" value="GAA4753344.1"/>
    <property type="molecule type" value="Genomic_DNA"/>
</dbReference>
<dbReference type="SUPFAM" id="SSF51905">
    <property type="entry name" value="FAD/NAD(P)-binding domain"/>
    <property type="match status" value="1"/>
</dbReference>
<dbReference type="InterPro" id="IPR036188">
    <property type="entry name" value="FAD/NAD-bd_sf"/>
</dbReference>
<dbReference type="Pfam" id="PF05199">
    <property type="entry name" value="GMC_oxred_C"/>
    <property type="match status" value="1"/>
</dbReference>
<comment type="cofactor">
    <cofactor evidence="1">
        <name>FAD</name>
        <dbReference type="ChEBI" id="CHEBI:57692"/>
    </cofactor>
</comment>
<dbReference type="RefSeq" id="WP_345481897.1">
    <property type="nucleotide sequence ID" value="NZ_BAABLP010000006.1"/>
</dbReference>
<feature type="domain" description="Glucose-methanol-choline oxidoreductase C-terminal" evidence="6">
    <location>
        <begin position="392"/>
        <end position="520"/>
    </location>
</feature>